<dbReference type="Proteomes" id="UP001217838">
    <property type="component" value="Unassembled WGS sequence"/>
</dbReference>
<name>A0ABT5B5D0_9BACT</name>
<proteinExistence type="predicted"/>
<organism evidence="1 2">
    <name type="scientific">Nannocystis radixulma</name>
    <dbReference type="NCBI Taxonomy" id="2995305"/>
    <lineage>
        <taxon>Bacteria</taxon>
        <taxon>Pseudomonadati</taxon>
        <taxon>Myxococcota</taxon>
        <taxon>Polyangia</taxon>
        <taxon>Nannocystales</taxon>
        <taxon>Nannocystaceae</taxon>
        <taxon>Nannocystis</taxon>
    </lineage>
</organism>
<keyword evidence="2" id="KW-1185">Reference proteome</keyword>
<accession>A0ABT5B5D0</accession>
<gene>
    <name evidence="1" type="ORF">POL58_16395</name>
</gene>
<dbReference type="RefSeq" id="WP_271999135.1">
    <property type="nucleotide sequence ID" value="NZ_JAQNDN010000007.1"/>
</dbReference>
<evidence type="ECO:0000313" key="1">
    <source>
        <dbReference type="EMBL" id="MDC0669335.1"/>
    </source>
</evidence>
<evidence type="ECO:0000313" key="2">
    <source>
        <dbReference type="Proteomes" id="UP001217838"/>
    </source>
</evidence>
<reference evidence="1 2" key="1">
    <citation type="submission" date="2022-11" db="EMBL/GenBank/DDBJ databases">
        <title>Minimal conservation of predation-associated metabolite biosynthetic gene clusters underscores biosynthetic potential of Myxococcota including descriptions for ten novel species: Archangium lansinium sp. nov., Myxococcus landrumus sp. nov., Nannocystis bai.</title>
        <authorList>
            <person name="Ahearne A."/>
            <person name="Stevens C."/>
            <person name="Dowd S."/>
        </authorList>
    </citation>
    <scope>NUCLEOTIDE SEQUENCE [LARGE SCALE GENOMIC DNA]</scope>
    <source>
        <strain evidence="1 2">NCELM</strain>
    </source>
</reference>
<comment type="caution">
    <text evidence="1">The sequence shown here is derived from an EMBL/GenBank/DDBJ whole genome shotgun (WGS) entry which is preliminary data.</text>
</comment>
<protein>
    <submittedName>
        <fullName evidence="1">Uncharacterized protein</fullName>
    </submittedName>
</protein>
<sequence>MQAPVSLEDVAVDVADDELEISFRLREVGPVSVALRAEDDGSGRGLVTVGGAVVAEVGFVDGAVAWQECEFAGLSSVQAQAVAASVVQVWQDDAVMAALDRWSLKCTWAGQIAESTIGVAVFAGCGLVTKSPKCYGHGFAVQSVVAGYITDKCNGAQNK</sequence>
<dbReference type="EMBL" id="JAQNDN010000007">
    <property type="protein sequence ID" value="MDC0669335.1"/>
    <property type="molecule type" value="Genomic_DNA"/>
</dbReference>